<keyword evidence="2" id="KW-0479">Metal-binding</keyword>
<dbReference type="InParanoid" id="A0A2T3AFT2"/>
<keyword evidence="3" id="KW-0677">Repeat</keyword>
<feature type="region of interest" description="Disordered" evidence="8">
    <location>
        <begin position="240"/>
        <end position="317"/>
    </location>
</feature>
<dbReference type="PANTHER" id="PTHR46543:SF1">
    <property type="entry name" value="ZINC FINGER CCHC DOMAIN-CONTAINING PROTEIN 7"/>
    <property type="match status" value="1"/>
</dbReference>
<feature type="compositionally biased region" description="Gly residues" evidence="8">
    <location>
        <begin position="673"/>
        <end position="692"/>
    </location>
</feature>
<name>A0A2T3AFT2_9PEZI</name>
<organism evidence="10 11">
    <name type="scientific">Coniella lustricola</name>
    <dbReference type="NCBI Taxonomy" id="2025994"/>
    <lineage>
        <taxon>Eukaryota</taxon>
        <taxon>Fungi</taxon>
        <taxon>Dikarya</taxon>
        <taxon>Ascomycota</taxon>
        <taxon>Pezizomycotina</taxon>
        <taxon>Sordariomycetes</taxon>
        <taxon>Sordariomycetidae</taxon>
        <taxon>Diaporthales</taxon>
        <taxon>Schizoparmaceae</taxon>
        <taxon>Coniella</taxon>
    </lineage>
</organism>
<dbReference type="GO" id="GO:0003723">
    <property type="term" value="F:RNA binding"/>
    <property type="evidence" value="ECO:0007669"/>
    <property type="project" value="TreeGrafter"/>
</dbReference>
<feature type="region of interest" description="Disordered" evidence="8">
    <location>
        <begin position="1"/>
        <end position="112"/>
    </location>
</feature>
<evidence type="ECO:0000256" key="1">
    <source>
        <dbReference type="ARBA" id="ARBA00004123"/>
    </source>
</evidence>
<dbReference type="GO" id="GO:0071036">
    <property type="term" value="P:nuclear polyadenylation-dependent snoRNA catabolic process"/>
    <property type="evidence" value="ECO:0007669"/>
    <property type="project" value="TreeGrafter"/>
</dbReference>
<feature type="compositionally biased region" description="Low complexity" evidence="8">
    <location>
        <begin position="62"/>
        <end position="80"/>
    </location>
</feature>
<feature type="compositionally biased region" description="Basic residues" evidence="8">
    <location>
        <begin position="278"/>
        <end position="292"/>
    </location>
</feature>
<evidence type="ECO:0000313" key="10">
    <source>
        <dbReference type="EMBL" id="PSR97001.1"/>
    </source>
</evidence>
<feature type="compositionally biased region" description="Basic residues" evidence="8">
    <location>
        <begin position="698"/>
        <end position="707"/>
    </location>
</feature>
<dbReference type="GO" id="GO:0071037">
    <property type="term" value="P:nuclear polyadenylation-dependent snRNA catabolic process"/>
    <property type="evidence" value="ECO:0007669"/>
    <property type="project" value="TreeGrafter"/>
</dbReference>
<dbReference type="InterPro" id="IPR051644">
    <property type="entry name" value="TRAMP_AT-DNA-binding"/>
</dbReference>
<evidence type="ECO:0000256" key="3">
    <source>
        <dbReference type="ARBA" id="ARBA00022737"/>
    </source>
</evidence>
<keyword evidence="6" id="KW-0539">Nucleus</keyword>
<dbReference type="GO" id="GO:0008270">
    <property type="term" value="F:zinc ion binding"/>
    <property type="evidence" value="ECO:0007669"/>
    <property type="project" value="UniProtKB-KW"/>
</dbReference>
<feature type="compositionally biased region" description="Low complexity" evidence="8">
    <location>
        <begin position="248"/>
        <end position="263"/>
    </location>
</feature>
<evidence type="ECO:0000256" key="5">
    <source>
        <dbReference type="ARBA" id="ARBA00022833"/>
    </source>
</evidence>
<feature type="compositionally biased region" description="Basic and acidic residues" evidence="8">
    <location>
        <begin position="29"/>
        <end position="38"/>
    </location>
</feature>
<evidence type="ECO:0000259" key="9">
    <source>
        <dbReference type="PROSITE" id="PS50158"/>
    </source>
</evidence>
<dbReference type="EMBL" id="KZ678395">
    <property type="protein sequence ID" value="PSR97001.1"/>
    <property type="molecule type" value="Genomic_DNA"/>
</dbReference>
<dbReference type="STRING" id="2025994.A0A2T3AFT2"/>
<dbReference type="Gene3D" id="4.10.60.10">
    <property type="entry name" value="Zinc finger, CCHC-type"/>
    <property type="match status" value="1"/>
</dbReference>
<dbReference type="GO" id="GO:0031499">
    <property type="term" value="C:TRAMP complex"/>
    <property type="evidence" value="ECO:0007669"/>
    <property type="project" value="TreeGrafter"/>
</dbReference>
<dbReference type="OrthoDB" id="7608935at2759"/>
<evidence type="ECO:0000256" key="8">
    <source>
        <dbReference type="SAM" id="MobiDB-lite"/>
    </source>
</evidence>
<gene>
    <name evidence="10" type="ORF">BD289DRAFT_480344</name>
</gene>
<reference evidence="10 11" key="1">
    <citation type="journal article" date="2018" name="Mycol. Prog.">
        <title>Coniella lustricola, a new species from submerged detritus.</title>
        <authorList>
            <person name="Raudabaugh D.B."/>
            <person name="Iturriaga T."/>
            <person name="Carver A."/>
            <person name="Mondo S."/>
            <person name="Pangilinan J."/>
            <person name="Lipzen A."/>
            <person name="He G."/>
            <person name="Amirebrahimi M."/>
            <person name="Grigoriev I.V."/>
            <person name="Miller A.N."/>
        </authorList>
    </citation>
    <scope>NUCLEOTIDE SEQUENCE [LARGE SCALE GENOMIC DNA]</scope>
    <source>
        <strain evidence="10 11">B22-T-1</strain>
    </source>
</reference>
<dbReference type="InterPro" id="IPR001878">
    <property type="entry name" value="Znf_CCHC"/>
</dbReference>
<dbReference type="SMART" id="SM00343">
    <property type="entry name" value="ZnF_C2HC"/>
    <property type="match status" value="4"/>
</dbReference>
<feature type="compositionally biased region" description="Low complexity" evidence="8">
    <location>
        <begin position="613"/>
        <end position="636"/>
    </location>
</feature>
<keyword evidence="5" id="KW-0862">Zinc</keyword>
<keyword evidence="4 7" id="KW-0863">Zinc-finger</keyword>
<feature type="region of interest" description="Disordered" evidence="8">
    <location>
        <begin position="612"/>
        <end position="707"/>
    </location>
</feature>
<accession>A0A2T3AFT2</accession>
<evidence type="ECO:0000256" key="7">
    <source>
        <dbReference type="PROSITE-ProRule" id="PRU00047"/>
    </source>
</evidence>
<protein>
    <recommendedName>
        <fullName evidence="9">CCHC-type domain-containing protein</fullName>
    </recommendedName>
</protein>
<dbReference type="GO" id="GO:0071039">
    <property type="term" value="P:nuclear polyadenylation-dependent CUT catabolic process"/>
    <property type="evidence" value="ECO:0007669"/>
    <property type="project" value="TreeGrafter"/>
</dbReference>
<dbReference type="GO" id="GO:0071038">
    <property type="term" value="P:TRAMP-dependent tRNA surveillance pathway"/>
    <property type="evidence" value="ECO:0007669"/>
    <property type="project" value="TreeGrafter"/>
</dbReference>
<dbReference type="PROSITE" id="PS50158">
    <property type="entry name" value="ZF_CCHC"/>
    <property type="match status" value="1"/>
</dbReference>
<proteinExistence type="predicted"/>
<feature type="region of interest" description="Disordered" evidence="8">
    <location>
        <begin position="347"/>
        <end position="370"/>
    </location>
</feature>
<dbReference type="AlphaFoldDB" id="A0A2T3AFT2"/>
<keyword evidence="11" id="KW-1185">Reference proteome</keyword>
<dbReference type="GO" id="GO:0071031">
    <property type="term" value="P:nuclear mRNA surveillance of mRNA 3'-end processing"/>
    <property type="evidence" value="ECO:0007669"/>
    <property type="project" value="TreeGrafter"/>
</dbReference>
<feature type="domain" description="CCHC-type" evidence="9">
    <location>
        <begin position="491"/>
        <end position="504"/>
    </location>
</feature>
<feature type="compositionally biased region" description="Pro residues" evidence="8">
    <location>
        <begin position="637"/>
        <end position="649"/>
    </location>
</feature>
<comment type="subcellular location">
    <subcellularLocation>
        <location evidence="1">Nucleus</location>
    </subcellularLocation>
</comment>
<feature type="compositionally biased region" description="Low complexity" evidence="8">
    <location>
        <begin position="583"/>
        <end position="593"/>
    </location>
</feature>
<evidence type="ECO:0000256" key="6">
    <source>
        <dbReference type="ARBA" id="ARBA00023242"/>
    </source>
</evidence>
<dbReference type="PANTHER" id="PTHR46543">
    <property type="entry name" value="ZINC FINGER CCHC DOMAIN-CONTAINING PROTEIN 7"/>
    <property type="match status" value="1"/>
</dbReference>
<dbReference type="Proteomes" id="UP000241462">
    <property type="component" value="Unassembled WGS sequence"/>
</dbReference>
<dbReference type="GO" id="GO:0071035">
    <property type="term" value="P:nuclear polyadenylation-dependent rRNA catabolic process"/>
    <property type="evidence" value="ECO:0007669"/>
    <property type="project" value="TreeGrafter"/>
</dbReference>
<evidence type="ECO:0000313" key="11">
    <source>
        <dbReference type="Proteomes" id="UP000241462"/>
    </source>
</evidence>
<evidence type="ECO:0000256" key="2">
    <source>
        <dbReference type="ARBA" id="ARBA00022723"/>
    </source>
</evidence>
<evidence type="ECO:0000256" key="4">
    <source>
        <dbReference type="ARBA" id="ARBA00022771"/>
    </source>
</evidence>
<feature type="region of interest" description="Disordered" evidence="8">
    <location>
        <begin position="566"/>
        <end position="593"/>
    </location>
</feature>
<sequence length="707" mass="76077">MASPSGPTGPNEPVSTGKRPITEPVQQEGLEHDQDDSRPRKKARTGSAPSSTHDGVDSTGFSTAPPSASSSDAQDAASTSREVSRSPPASRATALRTSFGGPAPGSKKIANPDLLAHNPLTAQERDDLVCAIQAGEDKELPTYAKQHVDWTINPIKSEWVVGSTWLEIFDSIIDNWSAAFAMENEGNVRQVGLRPSVIHATFRRRLATSCTPGLPKLFWQVVKKKLMHPEKLQCVMKHCTSPQPGQQAPAETPAAMPAEASAAAEEDSNETTKELSKAARRKKRKEQQRKKHQELAASKESANEQSASAHSSPPDEGANIVLATEQDEQTTAPVSVKGTNDAVVDEPEHAQDTAAVSDSELELHSEPPSQAELDQRHLYYPGLPDDAIFCLACAQTGHSTTSCPETSCKFCKDVHFKYECPTRQRCTNCKQSGHTKASCTEKLAVAPGEVATECAFCEGCDHTEYNCSSLWQIYRPTPGQVKKVKSLPTFCYCCGYDGHYGGDCTMVSKRVPPTKTWTLSAAAIYVDAASSEIALAYRNPLPPPSVVTKPVIPGRSIKPQSHVFYEESDDENQADGFVRSATSGSGSKPIGKISIASNINFGGASAMGGEALQKNGQQQQQNNHNNNRYPQRNRNPWPEPPQRPPPPPGAKQYPQRNRSNAHKSKSGPSQHQQGGGGGRGGGRGGSNRGRGGFSSFSKRGRSRGRGN</sequence>